<accession>A0A7C4NL30</accession>
<sequence length="132" mass="15684">MDFRENIVRINELNINEIRVSRPSIEFFSRRFVKLVIDSDRDFWKPDIWVYTGVDKDYVVLPRLYCSCTSFAVEVISGRKSYCKHLVYQLISETSGNYRVLYVDYETLYSVLKEIMDLNISTSLRRILYRGG</sequence>
<protein>
    <recommendedName>
        <fullName evidence="2">SWIM-type domain-containing protein</fullName>
    </recommendedName>
</protein>
<gene>
    <name evidence="3" type="ORF">ENU09_02105</name>
    <name evidence="4" type="ORF">ENU20_00385</name>
</gene>
<keyword evidence="1" id="KW-0863">Zinc-finger</keyword>
<organism evidence="4">
    <name type="scientific">Staphylothermus marinus</name>
    <dbReference type="NCBI Taxonomy" id="2280"/>
    <lineage>
        <taxon>Archaea</taxon>
        <taxon>Thermoproteota</taxon>
        <taxon>Thermoprotei</taxon>
        <taxon>Desulfurococcales</taxon>
        <taxon>Desulfurococcaceae</taxon>
        <taxon>Staphylothermus</taxon>
    </lineage>
</organism>
<evidence type="ECO:0000256" key="1">
    <source>
        <dbReference type="PROSITE-ProRule" id="PRU00325"/>
    </source>
</evidence>
<evidence type="ECO:0000313" key="3">
    <source>
        <dbReference type="EMBL" id="HGQ59496.1"/>
    </source>
</evidence>
<dbReference type="PROSITE" id="PS50966">
    <property type="entry name" value="ZF_SWIM"/>
    <property type="match status" value="1"/>
</dbReference>
<reference evidence="4" key="1">
    <citation type="journal article" date="2020" name="mSystems">
        <title>Genome- and Community-Level Interaction Insights into Carbon Utilization and Element Cycling Functions of Hydrothermarchaeota in Hydrothermal Sediment.</title>
        <authorList>
            <person name="Zhou Z."/>
            <person name="Liu Y."/>
            <person name="Xu W."/>
            <person name="Pan J."/>
            <person name="Luo Z.H."/>
            <person name="Li M."/>
        </authorList>
    </citation>
    <scope>NUCLEOTIDE SEQUENCE [LARGE SCALE GENOMIC DNA]</scope>
    <source>
        <strain evidence="3">SpSt-638</strain>
        <strain evidence="4">SpSt-648</strain>
    </source>
</reference>
<dbReference type="EMBL" id="DTBE01000056">
    <property type="protein sequence ID" value="HGQ59496.1"/>
    <property type="molecule type" value="Genomic_DNA"/>
</dbReference>
<feature type="domain" description="SWIM-type" evidence="2">
    <location>
        <begin position="58"/>
        <end position="94"/>
    </location>
</feature>
<dbReference type="EMBL" id="DTBP01000005">
    <property type="protein sequence ID" value="HGQ73525.1"/>
    <property type="molecule type" value="Genomic_DNA"/>
</dbReference>
<evidence type="ECO:0000313" key="4">
    <source>
        <dbReference type="EMBL" id="HGQ73525.1"/>
    </source>
</evidence>
<comment type="caution">
    <text evidence="4">The sequence shown here is derived from an EMBL/GenBank/DDBJ whole genome shotgun (WGS) entry which is preliminary data.</text>
</comment>
<proteinExistence type="predicted"/>
<dbReference type="GO" id="GO:0008270">
    <property type="term" value="F:zinc ion binding"/>
    <property type="evidence" value="ECO:0007669"/>
    <property type="project" value="UniProtKB-KW"/>
</dbReference>
<keyword evidence="1" id="KW-0479">Metal-binding</keyword>
<name>A0A7C4NL30_STAMA</name>
<evidence type="ECO:0000259" key="2">
    <source>
        <dbReference type="PROSITE" id="PS50966"/>
    </source>
</evidence>
<dbReference type="InterPro" id="IPR007527">
    <property type="entry name" value="Znf_SWIM"/>
</dbReference>
<keyword evidence="1" id="KW-0862">Zinc</keyword>
<dbReference type="AlphaFoldDB" id="A0A7C4NL30"/>